<name>A0A9P6UHY2_9FUNG</name>
<feature type="non-terminal residue" evidence="5">
    <location>
        <position position="219"/>
    </location>
</feature>
<evidence type="ECO:0000256" key="3">
    <source>
        <dbReference type="SAM" id="MobiDB-lite"/>
    </source>
</evidence>
<gene>
    <name evidence="5" type="primary">SPS1_1</name>
    <name evidence="5" type="ORF">BGZ97_003128</name>
</gene>
<dbReference type="GO" id="GO:0005737">
    <property type="term" value="C:cytoplasm"/>
    <property type="evidence" value="ECO:0007669"/>
    <property type="project" value="UniProtKB-SubCell"/>
</dbReference>
<protein>
    <recommendedName>
        <fullName evidence="4">Programmed cell death protein 10 dimerisation domain-containing protein</fullName>
    </recommendedName>
</protein>
<evidence type="ECO:0000313" key="5">
    <source>
        <dbReference type="EMBL" id="KAG0300645.1"/>
    </source>
</evidence>
<dbReference type="Proteomes" id="UP000823405">
    <property type="component" value="Unassembled WGS sequence"/>
</dbReference>
<feature type="region of interest" description="Disordered" evidence="3">
    <location>
        <begin position="32"/>
        <end position="162"/>
    </location>
</feature>
<dbReference type="AlphaFoldDB" id="A0A9P6UHY2"/>
<feature type="domain" description="Programmed cell death protein 10 dimerisation" evidence="4">
    <location>
        <begin position="163"/>
        <end position="213"/>
    </location>
</feature>
<evidence type="ECO:0000256" key="2">
    <source>
        <dbReference type="ARBA" id="ARBA00022490"/>
    </source>
</evidence>
<evidence type="ECO:0000256" key="1">
    <source>
        <dbReference type="ARBA" id="ARBA00004496"/>
    </source>
</evidence>
<dbReference type="Gene3D" id="1.10.12.70">
    <property type="match status" value="1"/>
</dbReference>
<dbReference type="Pfam" id="PF20929">
    <property type="entry name" value="PDCD10_N"/>
    <property type="match status" value="1"/>
</dbReference>
<organism evidence="5 6">
    <name type="scientific">Linnemannia gamsii</name>
    <dbReference type="NCBI Taxonomy" id="64522"/>
    <lineage>
        <taxon>Eukaryota</taxon>
        <taxon>Fungi</taxon>
        <taxon>Fungi incertae sedis</taxon>
        <taxon>Mucoromycota</taxon>
        <taxon>Mortierellomycotina</taxon>
        <taxon>Mortierellomycetes</taxon>
        <taxon>Mortierellales</taxon>
        <taxon>Mortierellaceae</taxon>
        <taxon>Linnemannia</taxon>
    </lineage>
</organism>
<dbReference type="InterPro" id="IPR046409">
    <property type="entry name" value="PDC10_dimerisation_sf"/>
</dbReference>
<keyword evidence="2" id="KW-0963">Cytoplasm</keyword>
<feature type="compositionally biased region" description="Basic and acidic residues" evidence="3">
    <location>
        <begin position="122"/>
        <end position="162"/>
    </location>
</feature>
<proteinExistence type="predicted"/>
<comment type="caution">
    <text evidence="5">The sequence shown here is derived from an EMBL/GenBank/DDBJ whole genome shotgun (WGS) entry which is preliminary data.</text>
</comment>
<dbReference type="OrthoDB" id="248923at2759"/>
<accession>A0A9P6UHY2</accession>
<reference evidence="5" key="1">
    <citation type="journal article" date="2020" name="Fungal Divers.">
        <title>Resolving the Mortierellaceae phylogeny through synthesis of multi-gene phylogenetics and phylogenomics.</title>
        <authorList>
            <person name="Vandepol N."/>
            <person name="Liber J."/>
            <person name="Desiro A."/>
            <person name="Na H."/>
            <person name="Kennedy M."/>
            <person name="Barry K."/>
            <person name="Grigoriev I.V."/>
            <person name="Miller A.N."/>
            <person name="O'Donnell K."/>
            <person name="Stajich J.E."/>
            <person name="Bonito G."/>
        </authorList>
    </citation>
    <scope>NUCLEOTIDE SEQUENCE</scope>
    <source>
        <strain evidence="5">NVP60</strain>
    </source>
</reference>
<feature type="compositionally biased region" description="Basic and acidic residues" evidence="3">
    <location>
        <begin position="32"/>
        <end position="53"/>
    </location>
</feature>
<keyword evidence="6" id="KW-1185">Reference proteome</keyword>
<evidence type="ECO:0000313" key="6">
    <source>
        <dbReference type="Proteomes" id="UP000823405"/>
    </source>
</evidence>
<sequence length="219" mass="24717">RPSAKELSKHRFIRSAKKSSYLTELLEIHERWLAEGGGRESESSDDEGGKYEDAQDGDWDFGTVRVLGNIAAQQQQPTPQQTRPPSSASSQNTVVNEGNSNKHHSNGRNGHSNGRNGHHEKRPGDSDTVRHRHYQDVEKLAVNEHQQQRKERPVSGESPRDKVYQTFVRPVLTNLHGLSLRDSERHAIEDLKLAFENAEQEIPGFSRLFVKGLSEQLKG</sequence>
<feature type="compositionally biased region" description="Low complexity" evidence="3">
    <location>
        <begin position="71"/>
        <end position="91"/>
    </location>
</feature>
<dbReference type="InterPro" id="IPR048288">
    <property type="entry name" value="PDCD10_N"/>
</dbReference>
<dbReference type="EMBL" id="JAAAIN010001725">
    <property type="protein sequence ID" value="KAG0300645.1"/>
    <property type="molecule type" value="Genomic_DNA"/>
</dbReference>
<comment type="subcellular location">
    <subcellularLocation>
        <location evidence="1">Cytoplasm</location>
    </subcellularLocation>
</comment>
<evidence type="ECO:0000259" key="4">
    <source>
        <dbReference type="Pfam" id="PF20929"/>
    </source>
</evidence>